<reference evidence="5" key="1">
    <citation type="submission" date="2011-09" db="EMBL/GenBank/DDBJ databases">
        <title>Phosphate deficiency-inducible genes from Pholiota nameko strain N2.</title>
        <authorList>
            <person name="Kudo T."/>
            <person name="Tasaki Y."/>
            <person name="Hara T."/>
            <person name="Joh T."/>
        </authorList>
    </citation>
    <scope>NUCLEOTIDE SEQUENCE</scope>
    <source>
        <strain evidence="5">N2</strain>
    </source>
</reference>
<feature type="compositionally biased region" description="Basic and acidic residues" evidence="3">
    <location>
        <begin position="40"/>
        <end position="60"/>
    </location>
</feature>
<dbReference type="InterPro" id="IPR016191">
    <property type="entry name" value="Ribonuclease/ribotoxin"/>
</dbReference>
<dbReference type="GO" id="GO:0004540">
    <property type="term" value="F:RNA nuclease activity"/>
    <property type="evidence" value="ECO:0007669"/>
    <property type="project" value="InterPro"/>
</dbReference>
<proteinExistence type="evidence at transcript level"/>
<feature type="region of interest" description="Disordered" evidence="3">
    <location>
        <begin position="40"/>
        <end position="75"/>
    </location>
</feature>
<dbReference type="EMBL" id="AB672714">
    <property type="protein sequence ID" value="BAL02916.1"/>
    <property type="molecule type" value="mRNA"/>
</dbReference>
<accession>G3XKS4</accession>
<evidence type="ECO:0000256" key="3">
    <source>
        <dbReference type="SAM" id="MobiDB-lite"/>
    </source>
</evidence>
<keyword evidence="4" id="KW-0732">Signal</keyword>
<gene>
    <name evidence="5" type="primary">pdi63</name>
</gene>
<protein>
    <submittedName>
        <fullName evidence="5">Uncharacterized protein pdi63</fullName>
    </submittedName>
</protein>
<feature type="signal peptide" evidence="4">
    <location>
        <begin position="1"/>
        <end position="18"/>
    </location>
</feature>
<dbReference type="GO" id="GO:0016787">
    <property type="term" value="F:hydrolase activity"/>
    <property type="evidence" value="ECO:0007669"/>
    <property type="project" value="UniProtKB-KW"/>
</dbReference>
<evidence type="ECO:0000256" key="1">
    <source>
        <dbReference type="ARBA" id="ARBA00022722"/>
    </source>
</evidence>
<dbReference type="SUPFAM" id="SSF53933">
    <property type="entry name" value="Microbial ribonucleases"/>
    <property type="match status" value="1"/>
</dbReference>
<sequence>MRFNILLAITAIATSAAGLVVPATNDFDARGLDFQPDSTVVRREPMPEPTRDARHAEASRQHRQTTGLPPRRSTFHVPAAPTTGKHEHHYTGHEVRKAVFDGHMEHERLKTASNRQKKLSPLKAFGNRLHELAHPGGSSRPLPHMTVHPGSHSHPHGREFPLPNHHNPGTPGPARVITQKTPSGHHTFRGVIAHDQSRTPGAGHGYNDHFQVPERKPRRSAAGKFPSPCTVKILALHW</sequence>
<dbReference type="GO" id="GO:0003723">
    <property type="term" value="F:RNA binding"/>
    <property type="evidence" value="ECO:0007669"/>
    <property type="project" value="InterPro"/>
</dbReference>
<evidence type="ECO:0000256" key="2">
    <source>
        <dbReference type="ARBA" id="ARBA00022801"/>
    </source>
</evidence>
<name>G3XKS4_PHOMI</name>
<keyword evidence="2" id="KW-0378">Hydrolase</keyword>
<evidence type="ECO:0000313" key="5">
    <source>
        <dbReference type="EMBL" id="BAL02916.1"/>
    </source>
</evidence>
<dbReference type="AlphaFoldDB" id="G3XKS4"/>
<organism evidence="5">
    <name type="scientific">Pholiota microspora</name>
    <name type="common">White-rot fungus</name>
    <name type="synonym">Pholiota nameko</name>
    <dbReference type="NCBI Taxonomy" id="1538424"/>
    <lineage>
        <taxon>Eukaryota</taxon>
        <taxon>Fungi</taxon>
        <taxon>Dikarya</taxon>
        <taxon>Basidiomycota</taxon>
        <taxon>Agaricomycotina</taxon>
        <taxon>Agaricomycetes</taxon>
        <taxon>Agaricomycetidae</taxon>
        <taxon>Agaricales</taxon>
        <taxon>Agaricineae</taxon>
        <taxon>Strophariaceae</taxon>
        <taxon>Pholiota</taxon>
    </lineage>
</organism>
<keyword evidence="1" id="KW-0540">Nuclease</keyword>
<evidence type="ECO:0000256" key="4">
    <source>
        <dbReference type="SAM" id="SignalP"/>
    </source>
</evidence>
<feature type="chain" id="PRO_5003459716" evidence="4">
    <location>
        <begin position="19"/>
        <end position="238"/>
    </location>
</feature>